<name>A0A495VDV1_9GAMM</name>
<proteinExistence type="inferred from homology"/>
<dbReference type="InterPro" id="IPR035093">
    <property type="entry name" value="RelE/ParE_toxin_dom_sf"/>
</dbReference>
<dbReference type="PIRSF" id="PIRSF029218">
    <property type="entry name" value="ParE"/>
    <property type="match status" value="1"/>
</dbReference>
<dbReference type="InterPro" id="IPR007712">
    <property type="entry name" value="RelE/ParE_toxin"/>
</dbReference>
<dbReference type="OrthoDB" id="9798046at2"/>
<dbReference type="RefSeq" id="WP_120798848.1">
    <property type="nucleotide sequence ID" value="NZ_RBXL01000001.1"/>
</dbReference>
<dbReference type="Proteomes" id="UP000274556">
    <property type="component" value="Unassembled WGS sequence"/>
</dbReference>
<organism evidence="4 5">
    <name type="scientific">Thiocapsa rosea</name>
    <dbReference type="NCBI Taxonomy" id="69360"/>
    <lineage>
        <taxon>Bacteria</taxon>
        <taxon>Pseudomonadati</taxon>
        <taxon>Pseudomonadota</taxon>
        <taxon>Gammaproteobacteria</taxon>
        <taxon>Chromatiales</taxon>
        <taxon>Chromatiaceae</taxon>
        <taxon>Thiocapsa</taxon>
    </lineage>
</organism>
<evidence type="ECO:0000313" key="4">
    <source>
        <dbReference type="EMBL" id="RKT46783.1"/>
    </source>
</evidence>
<evidence type="ECO:0000256" key="3">
    <source>
        <dbReference type="PIRNR" id="PIRNR029218"/>
    </source>
</evidence>
<dbReference type="PANTHER" id="PTHR33755">
    <property type="entry name" value="TOXIN PARE1-RELATED"/>
    <property type="match status" value="1"/>
</dbReference>
<dbReference type="AlphaFoldDB" id="A0A495VDV1"/>
<keyword evidence="5" id="KW-1185">Reference proteome</keyword>
<accession>A0A495VDV1</accession>
<evidence type="ECO:0000313" key="5">
    <source>
        <dbReference type="Proteomes" id="UP000274556"/>
    </source>
</evidence>
<comment type="caution">
    <text evidence="4">The sequence shown here is derived from an EMBL/GenBank/DDBJ whole genome shotgun (WGS) entry which is preliminary data.</text>
</comment>
<dbReference type="InterPro" id="IPR051803">
    <property type="entry name" value="TA_system_RelE-like_toxin"/>
</dbReference>
<evidence type="ECO:0000256" key="1">
    <source>
        <dbReference type="ARBA" id="ARBA00006226"/>
    </source>
</evidence>
<dbReference type="Gene3D" id="3.30.2310.20">
    <property type="entry name" value="RelE-like"/>
    <property type="match status" value="1"/>
</dbReference>
<dbReference type="NCBIfam" id="TIGR02385">
    <property type="entry name" value="RelE_StbE"/>
    <property type="match status" value="1"/>
</dbReference>
<evidence type="ECO:0000256" key="2">
    <source>
        <dbReference type="ARBA" id="ARBA00022649"/>
    </source>
</evidence>
<sequence length="102" mass="11631">MHDVTISNQAREDLIAIWEYVADNNPSAADRLLDMLDARIDRLADHPFLGPARPEIARDFRYLVCDDYLILYRVLADAVEIVRVLHGARNLTAIFTDIDPLP</sequence>
<dbReference type="Pfam" id="PF05016">
    <property type="entry name" value="ParE_toxin"/>
    <property type="match status" value="1"/>
</dbReference>
<gene>
    <name evidence="4" type="ORF">BDD21_4319</name>
</gene>
<protein>
    <recommendedName>
        <fullName evidence="3">Toxin</fullName>
    </recommendedName>
</protein>
<dbReference type="EMBL" id="RBXL01000001">
    <property type="protein sequence ID" value="RKT46783.1"/>
    <property type="molecule type" value="Genomic_DNA"/>
</dbReference>
<comment type="similarity">
    <text evidence="1 3">Belongs to the RelE toxin family.</text>
</comment>
<keyword evidence="2" id="KW-1277">Toxin-antitoxin system</keyword>
<reference evidence="4 5" key="1">
    <citation type="submission" date="2018-10" db="EMBL/GenBank/DDBJ databases">
        <title>Genomic Encyclopedia of Archaeal and Bacterial Type Strains, Phase II (KMG-II): from individual species to whole genera.</title>
        <authorList>
            <person name="Goeker M."/>
        </authorList>
    </citation>
    <scope>NUCLEOTIDE SEQUENCE [LARGE SCALE GENOMIC DNA]</scope>
    <source>
        <strain evidence="4 5">DSM 235</strain>
    </source>
</reference>
<dbReference type="InterPro" id="IPR028344">
    <property type="entry name" value="ParE1/4"/>
</dbReference>